<dbReference type="Proteomes" id="UP000238358">
    <property type="component" value="Chromosome"/>
</dbReference>
<dbReference type="InterPro" id="IPR009785">
    <property type="entry name" value="Prophage_Lj928_Orf309"/>
</dbReference>
<protein>
    <submittedName>
        <fullName evidence="2">DUF1351 domain-containing protein</fullName>
    </submittedName>
</protein>
<feature type="compositionally biased region" description="Basic and acidic residues" evidence="1">
    <location>
        <begin position="245"/>
        <end position="268"/>
    </location>
</feature>
<dbReference type="AlphaFoldDB" id="A0A2S0M9A8"/>
<proteinExistence type="predicted"/>
<name>A0A2S0M9A8_MEGEL</name>
<evidence type="ECO:0000256" key="1">
    <source>
        <dbReference type="SAM" id="MobiDB-lite"/>
    </source>
</evidence>
<accession>A0A2S0M9A8</accession>
<feature type="region of interest" description="Disordered" evidence="1">
    <location>
        <begin position="245"/>
        <end position="289"/>
    </location>
</feature>
<gene>
    <name evidence="2" type="ORF">C6Y28_10620</name>
</gene>
<organism evidence="2 3">
    <name type="scientific">Megasphaera elsdenii</name>
    <dbReference type="NCBI Taxonomy" id="907"/>
    <lineage>
        <taxon>Bacteria</taxon>
        <taxon>Bacillati</taxon>
        <taxon>Bacillota</taxon>
        <taxon>Negativicutes</taxon>
        <taxon>Veillonellales</taxon>
        <taxon>Veillonellaceae</taxon>
        <taxon>Megasphaera</taxon>
    </lineage>
</organism>
<evidence type="ECO:0000313" key="3">
    <source>
        <dbReference type="Proteomes" id="UP000238358"/>
    </source>
</evidence>
<dbReference type="Pfam" id="PF07083">
    <property type="entry name" value="DUF1351"/>
    <property type="match status" value="1"/>
</dbReference>
<dbReference type="OrthoDB" id="1938106at2"/>
<dbReference type="EMBL" id="CP027569">
    <property type="protein sequence ID" value="AVO28044.1"/>
    <property type="molecule type" value="Genomic_DNA"/>
</dbReference>
<evidence type="ECO:0000313" key="2">
    <source>
        <dbReference type="EMBL" id="AVO28044.1"/>
    </source>
</evidence>
<reference evidence="2 3" key="1">
    <citation type="journal article" date="2018" name="Genome Announc.">
        <title>Complete genomes of two Megasphaera elsdenii strains, NCIMB 702410 and ATCC 25940.</title>
        <authorList>
            <person name="Hatmaker E.A."/>
            <person name="O'Dell K."/>
            <person name="Riley L.A."/>
            <person name="Klingeman D.M."/>
            <person name="Guss A.M."/>
        </authorList>
    </citation>
    <scope>NUCLEOTIDE SEQUENCE [LARGE SCALE GENOMIC DNA]</scope>
    <source>
        <strain evidence="2 3">NCIMB702410</strain>
    </source>
</reference>
<sequence>MKNVTNTILPVTPEITNEPTALAWNMDDVKNYLQAVTEKYANLVVTDENVEDSQKALREVVSLRTGLKKFEREGKQLLNQPSHLFKSQCDELAIIIEDVEKPLRKQLDRYETQRLESLDNAINSEFDKKAEAAGLKDAYIVQFNIDKRWYNKTAKWSETTVAIDREVSRLLAMQTADDEKKKMIEEKREMVKTIVTMANSTAGLATPLNSAKYMTMANNDIPFNEIKGVVEADVKRQKEIELAARQEAERRETERQEAIRRETERQEAVMEPEPIPQQPATSEPETPEIPNYTVNVVFYGVMGEPDLEQLQDKLGSLGFEYEVKGVCES</sequence>
<dbReference type="RefSeq" id="WP_027894622.1">
    <property type="nucleotide sequence ID" value="NZ_CP027569.1"/>
</dbReference>